<evidence type="ECO:0000313" key="6">
    <source>
        <dbReference type="Proteomes" id="UP000261931"/>
    </source>
</evidence>
<keyword evidence="3" id="KW-0804">Transcription</keyword>
<dbReference type="PANTHER" id="PTHR42756:SF1">
    <property type="entry name" value="TRANSCRIPTIONAL REPRESSOR OF EMRAB OPERON"/>
    <property type="match status" value="1"/>
</dbReference>
<dbReference type="InterPro" id="IPR000835">
    <property type="entry name" value="HTH_MarR-typ"/>
</dbReference>
<proteinExistence type="predicted"/>
<dbReference type="InterPro" id="IPR036388">
    <property type="entry name" value="WH-like_DNA-bd_sf"/>
</dbReference>
<dbReference type="PRINTS" id="PR00598">
    <property type="entry name" value="HTHMARR"/>
</dbReference>
<reference evidence="5 6" key="1">
    <citation type="submission" date="2018-08" db="EMBL/GenBank/DDBJ databases">
        <title>Hydrogenophaga sp. LA-38 isolated from sludge.</title>
        <authorList>
            <person name="Im W.-T."/>
        </authorList>
    </citation>
    <scope>NUCLEOTIDE SEQUENCE [LARGE SCALE GENOMIC DNA]</scope>
    <source>
        <strain evidence="5 6">LA-38</strain>
    </source>
</reference>
<evidence type="ECO:0000259" key="4">
    <source>
        <dbReference type="PROSITE" id="PS50995"/>
    </source>
</evidence>
<dbReference type="Gene3D" id="1.10.10.10">
    <property type="entry name" value="Winged helix-like DNA-binding domain superfamily/Winged helix DNA-binding domain"/>
    <property type="match status" value="1"/>
</dbReference>
<protein>
    <submittedName>
        <fullName evidence="5">MarR family transcriptional regulator</fullName>
    </submittedName>
</protein>
<dbReference type="AlphaFoldDB" id="A0A372EGL1"/>
<dbReference type="GO" id="GO:0003700">
    <property type="term" value="F:DNA-binding transcription factor activity"/>
    <property type="evidence" value="ECO:0007669"/>
    <property type="project" value="InterPro"/>
</dbReference>
<dbReference type="PROSITE" id="PS50995">
    <property type="entry name" value="HTH_MARR_2"/>
    <property type="match status" value="1"/>
</dbReference>
<dbReference type="Proteomes" id="UP000261931">
    <property type="component" value="Unassembled WGS sequence"/>
</dbReference>
<comment type="caution">
    <text evidence="5">The sequence shown here is derived from an EMBL/GenBank/DDBJ whole genome shotgun (WGS) entry which is preliminary data.</text>
</comment>
<dbReference type="SUPFAM" id="SSF46785">
    <property type="entry name" value="Winged helix' DNA-binding domain"/>
    <property type="match status" value="1"/>
</dbReference>
<dbReference type="SMART" id="SM00347">
    <property type="entry name" value="HTH_MARR"/>
    <property type="match status" value="1"/>
</dbReference>
<dbReference type="Pfam" id="PF01047">
    <property type="entry name" value="MarR"/>
    <property type="match status" value="1"/>
</dbReference>
<evidence type="ECO:0000256" key="3">
    <source>
        <dbReference type="ARBA" id="ARBA00023163"/>
    </source>
</evidence>
<dbReference type="PANTHER" id="PTHR42756">
    <property type="entry name" value="TRANSCRIPTIONAL REGULATOR, MARR"/>
    <property type="match status" value="1"/>
</dbReference>
<organism evidence="5 6">
    <name type="scientific">Hydrogenophaga borbori</name>
    <dbReference type="NCBI Taxonomy" id="2294117"/>
    <lineage>
        <taxon>Bacteria</taxon>
        <taxon>Pseudomonadati</taxon>
        <taxon>Pseudomonadota</taxon>
        <taxon>Betaproteobacteria</taxon>
        <taxon>Burkholderiales</taxon>
        <taxon>Comamonadaceae</taxon>
        <taxon>Hydrogenophaga</taxon>
    </lineage>
</organism>
<evidence type="ECO:0000256" key="2">
    <source>
        <dbReference type="ARBA" id="ARBA00023125"/>
    </source>
</evidence>
<name>A0A372EGL1_9BURK</name>
<gene>
    <name evidence="5" type="ORF">DY262_15345</name>
</gene>
<sequence length="167" mass="18498">MTHPSPSPAGATAFYHPDTLRPDDSVGRLMRQILVASANEVERELAPLGLTEAQWMPLFKLHMAMASTSSELARECRIDTGATTRMIDRLEEKGFIQRERSAADRRVVKLELTPEGRATAGHIPTALCKVQNELLAGFTREEFDTLKALLRRMLANAQALAATKERA</sequence>
<feature type="domain" description="HTH marR-type" evidence="4">
    <location>
        <begin position="23"/>
        <end position="155"/>
    </location>
</feature>
<dbReference type="InterPro" id="IPR036390">
    <property type="entry name" value="WH_DNA-bd_sf"/>
</dbReference>
<keyword evidence="2" id="KW-0238">DNA-binding</keyword>
<dbReference type="GO" id="GO:0003677">
    <property type="term" value="F:DNA binding"/>
    <property type="evidence" value="ECO:0007669"/>
    <property type="project" value="UniProtKB-KW"/>
</dbReference>
<keyword evidence="1" id="KW-0805">Transcription regulation</keyword>
<keyword evidence="6" id="KW-1185">Reference proteome</keyword>
<evidence type="ECO:0000256" key="1">
    <source>
        <dbReference type="ARBA" id="ARBA00023015"/>
    </source>
</evidence>
<dbReference type="RefSeq" id="WP_116959989.1">
    <property type="nucleotide sequence ID" value="NZ_QVLS01000010.1"/>
</dbReference>
<evidence type="ECO:0000313" key="5">
    <source>
        <dbReference type="EMBL" id="RFP77583.1"/>
    </source>
</evidence>
<accession>A0A372EGL1</accession>
<dbReference type="EMBL" id="QVLS01000010">
    <property type="protein sequence ID" value="RFP77583.1"/>
    <property type="molecule type" value="Genomic_DNA"/>
</dbReference>